<organism evidence="1 2">
    <name type="scientific">Bradyrhizobium erythrophlei</name>
    <dbReference type="NCBI Taxonomy" id="1437360"/>
    <lineage>
        <taxon>Bacteria</taxon>
        <taxon>Pseudomonadati</taxon>
        <taxon>Pseudomonadota</taxon>
        <taxon>Alphaproteobacteria</taxon>
        <taxon>Hyphomicrobiales</taxon>
        <taxon>Nitrobacteraceae</taxon>
        <taxon>Bradyrhizobium</taxon>
    </lineage>
</organism>
<protein>
    <submittedName>
        <fullName evidence="1">Uncharacterized protein</fullName>
    </submittedName>
</protein>
<dbReference type="OrthoDB" id="7058884at2"/>
<gene>
    <name evidence="1" type="ORF">SAMN05444164_4549</name>
</gene>
<evidence type="ECO:0000313" key="2">
    <source>
        <dbReference type="Proteomes" id="UP000198992"/>
    </source>
</evidence>
<name>A0A1H5A282_9BRAD</name>
<accession>A0A1H5A282</accession>
<evidence type="ECO:0000313" key="1">
    <source>
        <dbReference type="EMBL" id="SED36392.1"/>
    </source>
</evidence>
<dbReference type="Pfam" id="PF20291">
    <property type="entry name" value="MC5"/>
    <property type="match status" value="1"/>
</dbReference>
<dbReference type="AlphaFoldDB" id="A0A1H5A282"/>
<dbReference type="InterPro" id="IPR046901">
    <property type="entry name" value="ABC-3C_MC5"/>
</dbReference>
<reference evidence="1 2" key="1">
    <citation type="submission" date="2016-10" db="EMBL/GenBank/DDBJ databases">
        <authorList>
            <person name="de Groot N.N."/>
        </authorList>
    </citation>
    <scope>NUCLEOTIDE SEQUENCE [LARGE SCALE GENOMIC DNA]</scope>
    <source>
        <strain evidence="1 2">MT12</strain>
    </source>
</reference>
<dbReference type="RefSeq" id="WP_092119397.1">
    <property type="nucleotide sequence ID" value="NZ_FNTH01000001.1"/>
</dbReference>
<proteinExistence type="predicted"/>
<dbReference type="EMBL" id="FNTH01000001">
    <property type="protein sequence ID" value="SED36392.1"/>
    <property type="molecule type" value="Genomic_DNA"/>
</dbReference>
<sequence>MSYRQWYAQLDVYDTIRRYLALLVRWKGTAPTRDRLFISDFYLANPSLLHLTHMTADVRRAFNSLKVTKPDQTFLNYPSPPILYGKMGGIQSQALHNLTGKGLLRLELVDKDQYSLSETGNALANGMEGRLVLPTEEGVLHFLTTEFASIGQGKGGLRAVTGLRRLGT</sequence>
<dbReference type="Proteomes" id="UP000198992">
    <property type="component" value="Unassembled WGS sequence"/>
</dbReference>